<comment type="caution">
    <text evidence="2">The sequence shown here is derived from an EMBL/GenBank/DDBJ whole genome shotgun (WGS) entry which is preliminary data.</text>
</comment>
<name>A0ABT7L7Q1_9BACI</name>
<protein>
    <submittedName>
        <fullName evidence="2">Glycerophosphodiester phosphodiesterase</fullName>
    </submittedName>
</protein>
<dbReference type="InterPro" id="IPR017946">
    <property type="entry name" value="PLC-like_Pdiesterase_TIM-brl"/>
</dbReference>
<accession>A0ABT7L7Q1</accession>
<dbReference type="Pfam" id="PF03009">
    <property type="entry name" value="GDPD"/>
    <property type="match status" value="1"/>
</dbReference>
<sequence>MRKTKIYGHRGSKGSFPENTLLSFEQAIKQGVDGLEIDVHLTKDGEVVVIHDEFLDRTTNGSGLIKEYDLKEIKKLSAGSKFTELELYEPHWQQETVPTLQEVFQLLAPYNIDLNIELKTYLVNYEEIEEKVLAIVNQFGNSRKVIYSSFHLPSLIKLKQLDASANIAWLLNQPDTHLKEYMDGLNFESLHINKDIVLSDRSHWTHLSSHIRVWTANSREEIQQLLEMSVNSIITDYPERALSLRNERKTVL</sequence>
<dbReference type="SUPFAM" id="SSF51695">
    <property type="entry name" value="PLC-like phosphodiesterases"/>
    <property type="match status" value="1"/>
</dbReference>
<dbReference type="PANTHER" id="PTHR46211">
    <property type="entry name" value="GLYCEROPHOSPHORYL DIESTER PHOSPHODIESTERASE"/>
    <property type="match status" value="1"/>
</dbReference>
<dbReference type="EMBL" id="JASTZU010000049">
    <property type="protein sequence ID" value="MDL4841886.1"/>
    <property type="molecule type" value="Genomic_DNA"/>
</dbReference>
<organism evidence="2 3">
    <name type="scientific">Aquibacillus rhizosphaerae</name>
    <dbReference type="NCBI Taxonomy" id="3051431"/>
    <lineage>
        <taxon>Bacteria</taxon>
        <taxon>Bacillati</taxon>
        <taxon>Bacillota</taxon>
        <taxon>Bacilli</taxon>
        <taxon>Bacillales</taxon>
        <taxon>Bacillaceae</taxon>
        <taxon>Aquibacillus</taxon>
    </lineage>
</organism>
<evidence type="ECO:0000313" key="3">
    <source>
        <dbReference type="Proteomes" id="UP001235343"/>
    </source>
</evidence>
<dbReference type="InterPro" id="IPR030395">
    <property type="entry name" value="GP_PDE_dom"/>
</dbReference>
<feature type="domain" description="GP-PDE" evidence="1">
    <location>
        <begin position="4"/>
        <end position="245"/>
    </location>
</feature>
<dbReference type="CDD" id="cd08563">
    <property type="entry name" value="GDPD_TtGDE_like"/>
    <property type="match status" value="1"/>
</dbReference>
<evidence type="ECO:0000259" key="1">
    <source>
        <dbReference type="PROSITE" id="PS51704"/>
    </source>
</evidence>
<dbReference type="Proteomes" id="UP001235343">
    <property type="component" value="Unassembled WGS sequence"/>
</dbReference>
<dbReference type="PANTHER" id="PTHR46211:SF1">
    <property type="entry name" value="GLYCEROPHOSPHODIESTER PHOSPHODIESTERASE, CYTOPLASMIC"/>
    <property type="match status" value="1"/>
</dbReference>
<dbReference type="PROSITE" id="PS51704">
    <property type="entry name" value="GP_PDE"/>
    <property type="match status" value="1"/>
</dbReference>
<gene>
    <name evidence="2" type="ORF">QQS35_15715</name>
</gene>
<keyword evidence="3" id="KW-1185">Reference proteome</keyword>
<dbReference type="Gene3D" id="3.20.20.190">
    <property type="entry name" value="Phosphatidylinositol (PI) phosphodiesterase"/>
    <property type="match status" value="1"/>
</dbReference>
<dbReference type="RefSeq" id="WP_285933172.1">
    <property type="nucleotide sequence ID" value="NZ_JASTZU010000049.1"/>
</dbReference>
<proteinExistence type="predicted"/>
<reference evidence="2 3" key="1">
    <citation type="submission" date="2023-06" db="EMBL/GenBank/DDBJ databases">
        <title>Aquibacillus rhizosphaerae LR5S19.</title>
        <authorList>
            <person name="Sun J.-Q."/>
        </authorList>
    </citation>
    <scope>NUCLEOTIDE SEQUENCE [LARGE SCALE GENOMIC DNA]</scope>
    <source>
        <strain evidence="2 3">LR5S19</strain>
    </source>
</reference>
<evidence type="ECO:0000313" key="2">
    <source>
        <dbReference type="EMBL" id="MDL4841886.1"/>
    </source>
</evidence>